<dbReference type="InterPro" id="IPR005546">
    <property type="entry name" value="Autotransporte_beta"/>
</dbReference>
<dbReference type="RefSeq" id="WP_184339515.1">
    <property type="nucleotide sequence ID" value="NZ_JACHIG010000004.1"/>
</dbReference>
<dbReference type="PROSITE" id="PS51208">
    <property type="entry name" value="AUTOTRANSPORTER"/>
    <property type="match status" value="1"/>
</dbReference>
<comment type="caution">
    <text evidence="3">The sequence shown here is derived from an EMBL/GenBank/DDBJ whole genome shotgun (WGS) entry which is preliminary data.</text>
</comment>
<evidence type="ECO:0000259" key="2">
    <source>
        <dbReference type="PROSITE" id="PS51208"/>
    </source>
</evidence>
<accession>A0A7W7YAU6</accession>
<proteinExistence type="predicted"/>
<feature type="chain" id="PRO_5031556502" description="Autotransporter domain-containing protein" evidence="1">
    <location>
        <begin position="24"/>
        <end position="553"/>
    </location>
</feature>
<dbReference type="SUPFAM" id="SSF103515">
    <property type="entry name" value="Autotransporter"/>
    <property type="match status" value="1"/>
</dbReference>
<dbReference type="Gene3D" id="2.40.128.130">
    <property type="entry name" value="Autotransporter beta-domain"/>
    <property type="match status" value="1"/>
</dbReference>
<dbReference type="NCBIfam" id="NF041539">
    <property type="entry name" value="choice_anch_R"/>
    <property type="match status" value="1"/>
</dbReference>
<dbReference type="InterPro" id="IPR036709">
    <property type="entry name" value="Autotransporte_beta_dom_sf"/>
</dbReference>
<dbReference type="Proteomes" id="UP000590740">
    <property type="component" value="Unassembled WGS sequence"/>
</dbReference>
<sequence>MLSARISALVALVFLILAGASHAQVPFDTLISNYGQPNQLTNFNLYDQSQRVAWDFTTGADAYSDLFLTVQASNNDGGGRYLTAEFFTSASSAPDTLVGSVQIRVGFTEGSFQDFSNDLPAAVALAANTTYWVVLSLTDPLSHGGPPGIRFRNIADGTTDAGGIYSSVSGTSLLTSSNNGSTWTAQSGTDALKYLLEGTKVVVVVPVVPPDAVLTAQSLQSLALQSTSALLEDFAMRLFRVRSGQGGTANQNTVLVDLAAEDEQVVLGEGDGPGSPPRLVGLTTGARAGQLRIFSSFDYGYAGLTSASALRSNTYGGTLGMELTLTDHLAFGVGMGALTAQTRVAGGIASVNTDGLTLASYATYQRGGTYLDLLYAATMLDHSVIRGAAISSPYSTVHTVQFNTGHNFISGRFTHGPFVGVNYAHATTNPYTETGPGAVTVDRQRSDTIQGRVGWQGSAQFDRGWGVIIPQVRLSWDKQYLNDRSVSNVALAGVPGVVTRTSTGGASQNGLGLGAGVMVSLNSGWAFGLNYQGHLLDGAANLHNAMAYVSWRW</sequence>
<keyword evidence="4" id="KW-1185">Reference proteome</keyword>
<keyword evidence="1" id="KW-0732">Signal</keyword>
<protein>
    <recommendedName>
        <fullName evidence="2">Autotransporter domain-containing protein</fullName>
    </recommendedName>
</protein>
<dbReference type="Pfam" id="PF03797">
    <property type="entry name" value="Autotransporter"/>
    <property type="match status" value="1"/>
</dbReference>
<feature type="signal peptide" evidence="1">
    <location>
        <begin position="1"/>
        <end position="23"/>
    </location>
</feature>
<dbReference type="EMBL" id="JACHIG010000004">
    <property type="protein sequence ID" value="MBB5032592.1"/>
    <property type="molecule type" value="Genomic_DNA"/>
</dbReference>
<evidence type="ECO:0000313" key="3">
    <source>
        <dbReference type="EMBL" id="MBB5032592.1"/>
    </source>
</evidence>
<evidence type="ECO:0000313" key="4">
    <source>
        <dbReference type="Proteomes" id="UP000590740"/>
    </source>
</evidence>
<gene>
    <name evidence="3" type="ORF">HNQ65_002174</name>
</gene>
<reference evidence="3 4" key="1">
    <citation type="submission" date="2020-08" db="EMBL/GenBank/DDBJ databases">
        <title>Genomic Encyclopedia of Type Strains, Phase IV (KMG-IV): sequencing the most valuable type-strain genomes for metagenomic binning, comparative biology and taxonomic classification.</title>
        <authorList>
            <person name="Goeker M."/>
        </authorList>
    </citation>
    <scope>NUCLEOTIDE SEQUENCE [LARGE SCALE GENOMIC DNA]</scope>
    <source>
        <strain evidence="3 4">DSM 12252</strain>
    </source>
</reference>
<dbReference type="AlphaFoldDB" id="A0A7W7YAU6"/>
<evidence type="ECO:0000256" key="1">
    <source>
        <dbReference type="SAM" id="SignalP"/>
    </source>
</evidence>
<name>A0A7W7YAU6_9BACT</name>
<feature type="domain" description="Autotransporter" evidence="2">
    <location>
        <begin position="286"/>
        <end position="553"/>
    </location>
</feature>
<organism evidence="3 4">
    <name type="scientific">Prosthecobacter vanneervenii</name>
    <dbReference type="NCBI Taxonomy" id="48466"/>
    <lineage>
        <taxon>Bacteria</taxon>
        <taxon>Pseudomonadati</taxon>
        <taxon>Verrucomicrobiota</taxon>
        <taxon>Verrucomicrobiia</taxon>
        <taxon>Verrucomicrobiales</taxon>
        <taxon>Verrucomicrobiaceae</taxon>
        <taxon>Prosthecobacter</taxon>
    </lineage>
</organism>
<dbReference type="SMART" id="SM00869">
    <property type="entry name" value="Autotransporter"/>
    <property type="match status" value="1"/>
</dbReference>